<keyword evidence="5 6" id="KW-0472">Membrane</keyword>
<comment type="subcellular location">
    <subcellularLocation>
        <location evidence="1">Membrane</location>
        <topology evidence="1">Multi-pass membrane protein</topology>
    </subcellularLocation>
</comment>
<evidence type="ECO:0000256" key="2">
    <source>
        <dbReference type="ARBA" id="ARBA00022448"/>
    </source>
</evidence>
<dbReference type="Gene3D" id="1.20.1740.10">
    <property type="entry name" value="Amino acid/polyamine transporter I"/>
    <property type="match status" value="1"/>
</dbReference>
<keyword evidence="10" id="KW-1185">Reference proteome</keyword>
<gene>
    <name evidence="7" type="ORF">CB0940_00075</name>
    <name evidence="8" type="ORF">RHO25_000077</name>
</gene>
<evidence type="ECO:0000313" key="10">
    <source>
        <dbReference type="Proteomes" id="UP001302367"/>
    </source>
</evidence>
<name>A0A2G5I7W1_CERBT</name>
<accession>A0A2G5I7W1</accession>
<dbReference type="PANTHER" id="PTHR45649:SF27">
    <property type="entry name" value="CHOLINE TRANSPORTER (EUROFUNG)"/>
    <property type="match status" value="1"/>
</dbReference>
<dbReference type="GO" id="GO:0022857">
    <property type="term" value="F:transmembrane transporter activity"/>
    <property type="evidence" value="ECO:0007669"/>
    <property type="project" value="InterPro"/>
</dbReference>
<reference evidence="8 10" key="2">
    <citation type="submission" date="2023-09" db="EMBL/GenBank/DDBJ databases">
        <title>Complete-Gapless Cercospora beticola genome.</title>
        <authorList>
            <person name="Wyatt N.A."/>
            <person name="Spanner R.E."/>
            <person name="Bolton M.D."/>
        </authorList>
    </citation>
    <scope>NUCLEOTIDE SEQUENCE [LARGE SCALE GENOMIC DNA]</scope>
    <source>
        <strain evidence="8">Cb09-40</strain>
    </source>
</reference>
<feature type="transmembrane region" description="Helical" evidence="6">
    <location>
        <begin position="176"/>
        <end position="196"/>
    </location>
</feature>
<evidence type="ECO:0000313" key="8">
    <source>
        <dbReference type="EMBL" id="WPA95478.1"/>
    </source>
</evidence>
<feature type="transmembrane region" description="Helical" evidence="6">
    <location>
        <begin position="339"/>
        <end position="365"/>
    </location>
</feature>
<dbReference type="Proteomes" id="UP001302367">
    <property type="component" value="Chromosome 1"/>
</dbReference>
<evidence type="ECO:0000256" key="3">
    <source>
        <dbReference type="ARBA" id="ARBA00022692"/>
    </source>
</evidence>
<evidence type="ECO:0000313" key="7">
    <source>
        <dbReference type="EMBL" id="PIB00594.1"/>
    </source>
</evidence>
<proteinExistence type="predicted"/>
<sequence>MKPNISTISINKRAEHTVPAHTSVEKSLATSSVQPGTNVNASGHPDQLKRQYRTWEVCGLALTINNAWIAFAGSLQISLLNGGPPGILYEYIVACVYYTFIGLSISELASSIPSSGGVYHWASVTAGPRYGRVLGFFTGSLNFFGWIFALVSIATIPANVIVQMYALFHTDLVIEAWHSYVAFVCIIWLVTAFVIFCNKTIPYLQHVGLFLIVVGGLVTVIVVTTMPREYATNSFVWADFNNLTGWSNGVAFLTGVLNGAFAIGTPDSVTHMAEELPNPRVDLPKAIMIQVGLGFVTAFVFGVAVFYGVYDLDAIITSSGSFPLSEIYAQATGSRAATFGLLLIVLLSIMICIIGTVTMVGRLWWTLARDNATPCAQFFAKVDESLSCPVPATVFCALLTTGLGAIQLGSKVAFTVLVSSFITLTTASYLLAILPNVLTRRSNIPKGPFWMPGALGYIVNIIACILIVFFNVWFCFPFAYPVTVSLMNYNSVILVGIITLTAFWWFVHGVRDYPGPKVSKMYLET</sequence>
<evidence type="ECO:0000256" key="4">
    <source>
        <dbReference type="ARBA" id="ARBA00022989"/>
    </source>
</evidence>
<dbReference type="EMBL" id="LKMD01000100">
    <property type="protein sequence ID" value="PIB00594.1"/>
    <property type="molecule type" value="Genomic_DNA"/>
</dbReference>
<dbReference type="Proteomes" id="UP000230605">
    <property type="component" value="Chromosome 1"/>
</dbReference>
<dbReference type="PIRSF" id="PIRSF006060">
    <property type="entry name" value="AA_transporter"/>
    <property type="match status" value="1"/>
</dbReference>
<protein>
    <submittedName>
        <fullName evidence="7">Choline transport protein</fullName>
    </submittedName>
</protein>
<feature type="transmembrane region" description="Helical" evidence="6">
    <location>
        <begin position="286"/>
        <end position="310"/>
    </location>
</feature>
<feature type="transmembrane region" description="Helical" evidence="6">
    <location>
        <begin position="57"/>
        <end position="79"/>
    </location>
</feature>
<feature type="transmembrane region" description="Helical" evidence="6">
    <location>
        <begin position="133"/>
        <end position="156"/>
    </location>
</feature>
<keyword evidence="3 6" id="KW-0812">Transmembrane</keyword>
<dbReference type="PANTHER" id="PTHR45649">
    <property type="entry name" value="AMINO-ACID PERMEASE BAT1"/>
    <property type="match status" value="1"/>
</dbReference>
<organism evidence="7 9">
    <name type="scientific">Cercospora beticola</name>
    <name type="common">Sugarbeet leaf spot fungus</name>
    <dbReference type="NCBI Taxonomy" id="122368"/>
    <lineage>
        <taxon>Eukaryota</taxon>
        <taxon>Fungi</taxon>
        <taxon>Dikarya</taxon>
        <taxon>Ascomycota</taxon>
        <taxon>Pezizomycotina</taxon>
        <taxon>Dothideomycetes</taxon>
        <taxon>Dothideomycetidae</taxon>
        <taxon>Mycosphaerellales</taxon>
        <taxon>Mycosphaerellaceae</taxon>
        <taxon>Cercospora</taxon>
    </lineage>
</organism>
<evidence type="ECO:0000256" key="6">
    <source>
        <dbReference type="SAM" id="Phobius"/>
    </source>
</evidence>
<dbReference type="EMBL" id="CP134184">
    <property type="protein sequence ID" value="WPA95478.1"/>
    <property type="molecule type" value="Genomic_DNA"/>
</dbReference>
<feature type="transmembrane region" description="Helical" evidence="6">
    <location>
        <begin position="486"/>
        <end position="507"/>
    </location>
</feature>
<keyword evidence="4 6" id="KW-1133">Transmembrane helix</keyword>
<dbReference type="AlphaFoldDB" id="A0A2G5I7W1"/>
<dbReference type="InterPro" id="IPR002293">
    <property type="entry name" value="AA/rel_permease1"/>
</dbReference>
<keyword evidence="2" id="KW-0813">Transport</keyword>
<dbReference type="GO" id="GO:0016020">
    <property type="term" value="C:membrane"/>
    <property type="evidence" value="ECO:0007669"/>
    <property type="project" value="UniProtKB-SubCell"/>
</dbReference>
<feature type="transmembrane region" description="Helical" evidence="6">
    <location>
        <begin position="246"/>
        <end position="265"/>
    </location>
</feature>
<feature type="transmembrane region" description="Helical" evidence="6">
    <location>
        <begin position="412"/>
        <end position="434"/>
    </location>
</feature>
<feature type="transmembrane region" description="Helical" evidence="6">
    <location>
        <begin position="208"/>
        <end position="226"/>
    </location>
</feature>
<dbReference type="Pfam" id="PF13520">
    <property type="entry name" value="AA_permease_2"/>
    <property type="match status" value="1"/>
</dbReference>
<evidence type="ECO:0000256" key="5">
    <source>
        <dbReference type="ARBA" id="ARBA00023136"/>
    </source>
</evidence>
<evidence type="ECO:0000313" key="9">
    <source>
        <dbReference type="Proteomes" id="UP000230605"/>
    </source>
</evidence>
<evidence type="ECO:0000256" key="1">
    <source>
        <dbReference type="ARBA" id="ARBA00004141"/>
    </source>
</evidence>
<feature type="transmembrane region" description="Helical" evidence="6">
    <location>
        <begin position="455"/>
        <end position="480"/>
    </location>
</feature>
<reference evidence="7 9" key="1">
    <citation type="submission" date="2015-10" db="EMBL/GenBank/DDBJ databases">
        <title>The cercosporin biosynthetic gene cluster was horizontally transferred to several fungal lineages and shown to be expanded in Cercospora beticola based on microsynteny with recipient genomes.</title>
        <authorList>
            <person name="De Jonge R."/>
            <person name="Ebert M.K."/>
            <person name="Suttle J.C."/>
            <person name="Jurick Ii W.M."/>
            <person name="Secor G.A."/>
            <person name="Thomma B.P."/>
            <person name="Van De Peer Y."/>
            <person name="Bolton M.D."/>
        </authorList>
    </citation>
    <scope>NUCLEOTIDE SEQUENCE [LARGE SCALE GENOMIC DNA]</scope>
    <source>
        <strain evidence="7 9">09-40</strain>
    </source>
</reference>
<dbReference type="OrthoDB" id="3900342at2759"/>
<feature type="transmembrane region" description="Helical" evidence="6">
    <location>
        <begin position="386"/>
        <end position="406"/>
    </location>
</feature>